<dbReference type="EMBL" id="CP087164">
    <property type="protein sequence ID" value="UGS36021.1"/>
    <property type="molecule type" value="Genomic_DNA"/>
</dbReference>
<protein>
    <submittedName>
        <fullName evidence="6">Phenylacetaldehyde dehydrogenase</fullName>
        <ecNumber evidence="6">1.2.1.39</ecNumber>
    </submittedName>
</protein>
<dbReference type="GO" id="GO:0008957">
    <property type="term" value="F:phenylacetaldehyde dehydrogenase (NAD+) activity"/>
    <property type="evidence" value="ECO:0007669"/>
    <property type="project" value="UniProtKB-EC"/>
</dbReference>
<dbReference type="EC" id="1.2.1.39" evidence="6"/>
<comment type="similarity">
    <text evidence="1 4">Belongs to the aldehyde dehydrogenase family.</text>
</comment>
<gene>
    <name evidence="6" type="primary">styD_2</name>
    <name evidence="6" type="ORF">DSM104329_02418</name>
</gene>
<feature type="active site" evidence="3">
    <location>
        <position position="273"/>
    </location>
</feature>
<dbReference type="Pfam" id="PF00171">
    <property type="entry name" value="Aldedh"/>
    <property type="match status" value="1"/>
</dbReference>
<feature type="domain" description="Aldehyde dehydrogenase" evidence="5">
    <location>
        <begin position="30"/>
        <end position="496"/>
    </location>
</feature>
<dbReference type="InterPro" id="IPR016162">
    <property type="entry name" value="Ald_DH_N"/>
</dbReference>
<dbReference type="InterPro" id="IPR016160">
    <property type="entry name" value="Ald_DH_CS_CYS"/>
</dbReference>
<dbReference type="KEGG" id="sbae:DSM104329_02418"/>
<dbReference type="SUPFAM" id="SSF53720">
    <property type="entry name" value="ALDH-like"/>
    <property type="match status" value="1"/>
</dbReference>
<evidence type="ECO:0000259" key="5">
    <source>
        <dbReference type="Pfam" id="PF00171"/>
    </source>
</evidence>
<dbReference type="InterPro" id="IPR016161">
    <property type="entry name" value="Ald_DH/histidinol_DH"/>
</dbReference>
<organism evidence="6 7">
    <name type="scientific">Capillimicrobium parvum</name>
    <dbReference type="NCBI Taxonomy" id="2884022"/>
    <lineage>
        <taxon>Bacteria</taxon>
        <taxon>Bacillati</taxon>
        <taxon>Actinomycetota</taxon>
        <taxon>Thermoleophilia</taxon>
        <taxon>Solirubrobacterales</taxon>
        <taxon>Capillimicrobiaceae</taxon>
        <taxon>Capillimicrobium</taxon>
    </lineage>
</organism>
<dbReference type="PROSITE" id="PS00070">
    <property type="entry name" value="ALDEHYDE_DEHYDR_CYS"/>
    <property type="match status" value="1"/>
</dbReference>
<dbReference type="Proteomes" id="UP001162834">
    <property type="component" value="Chromosome"/>
</dbReference>
<dbReference type="FunFam" id="3.40.309.10:FF:000012">
    <property type="entry name" value="Betaine aldehyde dehydrogenase"/>
    <property type="match status" value="1"/>
</dbReference>
<dbReference type="InterPro" id="IPR016163">
    <property type="entry name" value="Ald_DH_C"/>
</dbReference>
<evidence type="ECO:0000256" key="2">
    <source>
        <dbReference type="ARBA" id="ARBA00023002"/>
    </source>
</evidence>
<dbReference type="InterPro" id="IPR015590">
    <property type="entry name" value="Aldehyde_DH_dom"/>
</dbReference>
<keyword evidence="2 4" id="KW-0560">Oxidoreductase</keyword>
<dbReference type="FunFam" id="3.40.605.10:FF:000007">
    <property type="entry name" value="NAD/NADP-dependent betaine aldehyde dehydrogenase"/>
    <property type="match status" value="1"/>
</dbReference>
<dbReference type="FunFam" id="3.40.605.10:FF:000026">
    <property type="entry name" value="Aldehyde dehydrogenase, putative"/>
    <property type="match status" value="1"/>
</dbReference>
<dbReference type="PANTHER" id="PTHR11699">
    <property type="entry name" value="ALDEHYDE DEHYDROGENASE-RELATED"/>
    <property type="match status" value="1"/>
</dbReference>
<evidence type="ECO:0000256" key="4">
    <source>
        <dbReference type="RuleBase" id="RU003345"/>
    </source>
</evidence>
<accession>A0A9E6XYB0</accession>
<sequence>MPVLSSVKPPPVVDRLLAEPARKMLIGGEWVEARSGKTFEVVDPTTARVIATVPEADRADVDAAVGAARAALDGPWSRLLPHERQALILRLADLVEEHGEEIAALETLNQGKLLAVAETVEVEMAADYLRYMAGWATKLEGSTLQLSPRMTEGVGYHAFTRPEPVGVVACIVPWNFPHLMAVWKVAPALATGCTAVLKPAEQTPLTALKFAALVEEAGFPPGVVNVVTGHGEPTGAALVKHKGIDKIAFTGSTAVGKRIGVEAMKNMTRVSLELGGKSPVLVLDDIDPEFIGPAMLGGLFFNSGQQCVAGSRLYAPARRFDEIVEKVAYYADFLKVGSPFDPNVQLGPVVSQVQRDRILEYIESGRADGAEVVLGGGVIEGDGYFVEPTILANTSHDMRVVREEIFGPVLVAMPYRDLDDLVEKANDTEYGLAASIWSQNLSRVLELIPRIRAGTVWVNTHGVLDANMPFGGFKQSGIGREHGRAAIDHYTETKSVCIAY</sequence>
<evidence type="ECO:0000313" key="7">
    <source>
        <dbReference type="Proteomes" id="UP001162834"/>
    </source>
</evidence>
<dbReference type="PROSITE" id="PS00687">
    <property type="entry name" value="ALDEHYDE_DEHYDR_GLU"/>
    <property type="match status" value="1"/>
</dbReference>
<evidence type="ECO:0000256" key="3">
    <source>
        <dbReference type="PROSITE-ProRule" id="PRU10007"/>
    </source>
</evidence>
<dbReference type="Gene3D" id="3.40.605.10">
    <property type="entry name" value="Aldehyde Dehydrogenase, Chain A, domain 1"/>
    <property type="match status" value="1"/>
</dbReference>
<dbReference type="AlphaFoldDB" id="A0A9E6XYB0"/>
<dbReference type="InterPro" id="IPR029510">
    <property type="entry name" value="Ald_DH_CS_GLU"/>
</dbReference>
<evidence type="ECO:0000256" key="1">
    <source>
        <dbReference type="ARBA" id="ARBA00009986"/>
    </source>
</evidence>
<evidence type="ECO:0000313" key="6">
    <source>
        <dbReference type="EMBL" id="UGS36021.1"/>
    </source>
</evidence>
<keyword evidence="7" id="KW-1185">Reference proteome</keyword>
<reference evidence="6" key="1">
    <citation type="journal article" date="2022" name="Int. J. Syst. Evol. Microbiol.">
        <title>Pseudomonas aegrilactucae sp. nov. and Pseudomonas morbosilactucae sp. nov., pathogens causing bacterial rot of lettuce in Japan.</title>
        <authorList>
            <person name="Sawada H."/>
            <person name="Fujikawa T."/>
            <person name="Satou M."/>
        </authorList>
    </citation>
    <scope>NUCLEOTIDE SEQUENCE</scope>
    <source>
        <strain evidence="6">0166_1</strain>
    </source>
</reference>
<name>A0A9E6XYB0_9ACTN</name>
<dbReference type="Gene3D" id="3.40.309.10">
    <property type="entry name" value="Aldehyde Dehydrogenase, Chain A, domain 2"/>
    <property type="match status" value="1"/>
</dbReference>
<proteinExistence type="inferred from homology"/>